<dbReference type="InterPro" id="IPR050894">
    <property type="entry name" value="EfeM/EfeO_iron_uptake"/>
</dbReference>
<dbReference type="PROSITE" id="PS51257">
    <property type="entry name" value="PROKAR_LIPOPROTEIN"/>
    <property type="match status" value="1"/>
</dbReference>
<sequence length="386" mass="43687">MKLSKSIIHTALTLSLITVPVISGCSNDAASSGEHKKASSSKKNELKSQVKEMQTSLHNLQDSLKDKNENQVKEYGKRLNKQWLSYENSIREKYPLLYTDTEKYLLPLYAEVTKDNYSSGKVQQLSVDLDRSLTNLEKAKETTQKTTEVLDTAVKKYKAYVDEQTEELVKSTAVFTDAVKANDTQKAKEAYAEARVYYERIEPIAESFGDLDPKIDARENDVEGEWTGFHRIEKALWKDGSIKNMKKYADQLDQDVAELQKKIQDVKLNPTQIVAGSMELLNEAAISKVTGEEERYSHIDLVDLASNVEGSQAVYHAVLPVLNEKNKDLAQDLDTEFNKITALLEEHKKSGAYLNYMKLTKPQVRELSQQLNTLSESMAQTAEIFQ</sequence>
<dbReference type="InterPro" id="IPR034981">
    <property type="entry name" value="Imelysin-like_EfeO/Algp7"/>
</dbReference>
<evidence type="ECO:0000313" key="8">
    <source>
        <dbReference type="Proteomes" id="UP001139011"/>
    </source>
</evidence>
<dbReference type="InterPro" id="IPR018976">
    <property type="entry name" value="Imelysin-like"/>
</dbReference>
<dbReference type="Pfam" id="PF09375">
    <property type="entry name" value="Peptidase_M75"/>
    <property type="match status" value="1"/>
</dbReference>
<organism evidence="7 8">
    <name type="scientific">Fictibacillus marinisediminis</name>
    <dbReference type="NCBI Taxonomy" id="2878389"/>
    <lineage>
        <taxon>Bacteria</taxon>
        <taxon>Bacillati</taxon>
        <taxon>Bacillota</taxon>
        <taxon>Bacilli</taxon>
        <taxon>Bacillales</taxon>
        <taxon>Fictibacillaceae</taxon>
        <taxon>Fictibacillus</taxon>
    </lineage>
</organism>
<comment type="caution">
    <text evidence="7">The sequence shown here is derived from an EMBL/GenBank/DDBJ whole genome shotgun (WGS) entry which is preliminary data.</text>
</comment>
<comment type="similarity">
    <text evidence="2">Belongs to the EfeM/EfeO family.</text>
</comment>
<proteinExistence type="inferred from homology"/>
<feature type="region of interest" description="Disordered" evidence="5">
    <location>
        <begin position="28"/>
        <end position="50"/>
    </location>
</feature>
<keyword evidence="4" id="KW-0175">Coiled coil</keyword>
<dbReference type="Proteomes" id="UP001139011">
    <property type="component" value="Unassembled WGS sequence"/>
</dbReference>
<keyword evidence="7" id="KW-0449">Lipoprotein</keyword>
<dbReference type="PANTHER" id="PTHR39192:SF1">
    <property type="entry name" value="IRON UPTAKE SYSTEM COMPONENT EFEO"/>
    <property type="match status" value="1"/>
</dbReference>
<dbReference type="PANTHER" id="PTHR39192">
    <property type="entry name" value="IRON UPTAKE SYSTEM COMPONENT EFEO"/>
    <property type="match status" value="1"/>
</dbReference>
<dbReference type="EMBL" id="JAIWJX010000002">
    <property type="protein sequence ID" value="MCK6255508.1"/>
    <property type="molecule type" value="Genomic_DNA"/>
</dbReference>
<dbReference type="Gene3D" id="1.20.1420.20">
    <property type="entry name" value="M75 peptidase, HXXE motif"/>
    <property type="match status" value="1"/>
</dbReference>
<evidence type="ECO:0000256" key="1">
    <source>
        <dbReference type="ARBA" id="ARBA00004196"/>
    </source>
</evidence>
<feature type="compositionally biased region" description="Basic and acidic residues" evidence="5">
    <location>
        <begin position="33"/>
        <end position="50"/>
    </location>
</feature>
<evidence type="ECO:0000313" key="7">
    <source>
        <dbReference type="EMBL" id="MCK6255508.1"/>
    </source>
</evidence>
<dbReference type="CDD" id="cd14656">
    <property type="entry name" value="Imelysin-like_EfeO"/>
    <property type="match status" value="1"/>
</dbReference>
<dbReference type="AlphaFoldDB" id="A0A9X2BFI0"/>
<dbReference type="InterPro" id="IPR053377">
    <property type="entry name" value="Iron_uptake_EfeM/EfeO"/>
</dbReference>
<comment type="subcellular location">
    <subcellularLocation>
        <location evidence="1">Cell envelope</location>
    </subcellularLocation>
</comment>
<keyword evidence="3" id="KW-0732">Signal</keyword>
<dbReference type="InterPro" id="IPR038352">
    <property type="entry name" value="Imelysin_sf"/>
</dbReference>
<dbReference type="NCBIfam" id="NF041757">
    <property type="entry name" value="EfeO"/>
    <property type="match status" value="1"/>
</dbReference>
<feature type="coiled-coil region" evidence="4">
    <location>
        <begin position="242"/>
        <end position="269"/>
    </location>
</feature>
<feature type="domain" description="Imelysin-like" evidence="6">
    <location>
        <begin position="153"/>
        <end position="379"/>
    </location>
</feature>
<keyword evidence="8" id="KW-1185">Reference proteome</keyword>
<evidence type="ECO:0000256" key="4">
    <source>
        <dbReference type="SAM" id="Coils"/>
    </source>
</evidence>
<evidence type="ECO:0000256" key="3">
    <source>
        <dbReference type="ARBA" id="ARBA00022729"/>
    </source>
</evidence>
<evidence type="ECO:0000256" key="2">
    <source>
        <dbReference type="ARBA" id="ARBA00005989"/>
    </source>
</evidence>
<gene>
    <name evidence="7" type="ORF">LCY76_02575</name>
</gene>
<dbReference type="RefSeq" id="WP_248251328.1">
    <property type="nucleotide sequence ID" value="NZ_JAIWJX010000002.1"/>
</dbReference>
<accession>A0A9X2BFI0</accession>
<protein>
    <submittedName>
        <fullName evidence="7">EfeM/EfeO family lipoprotein</fullName>
    </submittedName>
</protein>
<dbReference type="GO" id="GO:0030313">
    <property type="term" value="C:cell envelope"/>
    <property type="evidence" value="ECO:0007669"/>
    <property type="project" value="UniProtKB-SubCell"/>
</dbReference>
<evidence type="ECO:0000256" key="5">
    <source>
        <dbReference type="SAM" id="MobiDB-lite"/>
    </source>
</evidence>
<name>A0A9X2BFI0_9BACL</name>
<evidence type="ECO:0000259" key="6">
    <source>
        <dbReference type="Pfam" id="PF09375"/>
    </source>
</evidence>
<reference evidence="7" key="1">
    <citation type="submission" date="2021-09" db="EMBL/GenBank/DDBJ databases">
        <title>Genome analysis of Fictibacillus sp. KIGAM418 isolated from marine sediment.</title>
        <authorList>
            <person name="Seo M.-J."/>
            <person name="Cho E.-S."/>
            <person name="Hwang C.Y."/>
        </authorList>
    </citation>
    <scope>NUCLEOTIDE SEQUENCE</scope>
    <source>
        <strain evidence="7">KIGAM418</strain>
    </source>
</reference>